<dbReference type="Proteomes" id="UP000660745">
    <property type="component" value="Unassembled WGS sequence"/>
</dbReference>
<accession>A0A918E8Q0</accession>
<dbReference type="RefSeq" id="WP_189142461.1">
    <property type="nucleotide sequence ID" value="NZ_BMNK01000013.1"/>
</dbReference>
<dbReference type="AlphaFoldDB" id="A0A918E8Q0"/>
<dbReference type="EMBL" id="BMNK01000013">
    <property type="protein sequence ID" value="GGP13207.1"/>
    <property type="molecule type" value="Genomic_DNA"/>
</dbReference>
<organism evidence="2 3">
    <name type="scientific">Nonomuraea glycinis</name>
    <dbReference type="NCBI Taxonomy" id="2047744"/>
    <lineage>
        <taxon>Bacteria</taxon>
        <taxon>Bacillati</taxon>
        <taxon>Actinomycetota</taxon>
        <taxon>Actinomycetes</taxon>
        <taxon>Streptosporangiales</taxon>
        <taxon>Streptosporangiaceae</taxon>
        <taxon>Nonomuraea</taxon>
    </lineage>
</organism>
<protein>
    <submittedName>
        <fullName evidence="2">Uncharacterized protein</fullName>
    </submittedName>
</protein>
<feature type="region of interest" description="Disordered" evidence="1">
    <location>
        <begin position="557"/>
        <end position="580"/>
    </location>
</feature>
<comment type="caution">
    <text evidence="2">The sequence shown here is derived from an EMBL/GenBank/DDBJ whole genome shotgun (WGS) entry which is preliminary data.</text>
</comment>
<evidence type="ECO:0000313" key="2">
    <source>
        <dbReference type="EMBL" id="GGP13207.1"/>
    </source>
</evidence>
<evidence type="ECO:0000313" key="3">
    <source>
        <dbReference type="Proteomes" id="UP000660745"/>
    </source>
</evidence>
<evidence type="ECO:0000256" key="1">
    <source>
        <dbReference type="SAM" id="MobiDB-lite"/>
    </source>
</evidence>
<reference evidence="2" key="2">
    <citation type="submission" date="2020-09" db="EMBL/GenBank/DDBJ databases">
        <authorList>
            <person name="Sun Q."/>
            <person name="Zhou Y."/>
        </authorList>
    </citation>
    <scope>NUCLEOTIDE SEQUENCE</scope>
    <source>
        <strain evidence="2">CGMCC 4.7430</strain>
    </source>
</reference>
<name>A0A918E8Q0_9ACTN</name>
<reference evidence="2" key="1">
    <citation type="journal article" date="2014" name="Int. J. Syst. Evol. Microbiol.">
        <title>Complete genome sequence of Corynebacterium casei LMG S-19264T (=DSM 44701T), isolated from a smear-ripened cheese.</title>
        <authorList>
            <consortium name="US DOE Joint Genome Institute (JGI-PGF)"/>
            <person name="Walter F."/>
            <person name="Albersmeier A."/>
            <person name="Kalinowski J."/>
            <person name="Ruckert C."/>
        </authorList>
    </citation>
    <scope>NUCLEOTIDE SEQUENCE</scope>
    <source>
        <strain evidence="2">CGMCC 4.7430</strain>
    </source>
</reference>
<proteinExistence type="predicted"/>
<sequence>MTEPPLELQPKPFDSQYSGINPDVMDRFELLFSRAGDVLRRNEPAVRRALEKLELDASGLSAMREADIWTRGKEPELRRRNDTIKAMNETWRVSSESGLIGFDEELHKKVSHDPDAYAAAIYLRESAKGSPVNKQALAQLENQAKDPQFALKLLNALGPEKFKEVAATAVLNEDDKDAQRLLAALGTALGASSAQLSSDWRQRLSANLQLGPHRGLARVLTHGTYNSTFLLEVARKLDAAERGSIHSSAHRPQPMADVMEALRKNPAAAQGFFSSGDTLKYYTTVHDLGDGGKAVGKALEAATITFRDHSGSETRPSSGYVSAKLASYLIHHEYERIKAGQPAKSLVDPFSLGRILAAYIPDMSRVAAMPGIEKPGVYMEDNPNLPGREEWGAQFSKEELRLVMTEAFKADSKSLAIITAAQTAWASRLLDHGVGVLAAKQGTGSLTNAAQEAGAGFGLIMDAGNIAKIDLAKEMDETQKRNVQALLAVVNTGLAFPQRAAWPIGSTILGSWTGMIEDSVKGTAEKTAVFEANTALEQTRSLLHQLGAQAMLDHGMFGSSDPPTKTHPWASLSDLQPGDDPLKAPNNFLKEDGRLMTPDEMSEGTGKRLNAYQSWLYRQTKNNPWLELGVQSRLNEGYDLGISKYG</sequence>
<gene>
    <name evidence="2" type="ORF">GCM10012278_64070</name>
</gene>
<keyword evidence="3" id="KW-1185">Reference proteome</keyword>